<proteinExistence type="predicted"/>
<gene>
    <name evidence="2" type="ORF">SAMN05192581_101838</name>
</gene>
<feature type="transmembrane region" description="Helical" evidence="1">
    <location>
        <begin position="32"/>
        <end position="55"/>
    </location>
</feature>
<evidence type="ECO:0000313" key="2">
    <source>
        <dbReference type="EMBL" id="SDB77171.1"/>
    </source>
</evidence>
<keyword evidence="1" id="KW-1133">Transmembrane helix</keyword>
<dbReference type="AlphaFoldDB" id="A0A1G6G5G0"/>
<reference evidence="2 3" key="1">
    <citation type="submission" date="2016-10" db="EMBL/GenBank/DDBJ databases">
        <authorList>
            <person name="de Groot N.N."/>
        </authorList>
    </citation>
    <scope>NUCLEOTIDE SEQUENCE [LARGE SCALE GENOMIC DNA]</scope>
    <source>
        <strain evidence="2 3">NLAE-zl-C500</strain>
    </source>
</reference>
<organism evidence="2 3">
    <name type="scientific">Bacteroides ovatus</name>
    <dbReference type="NCBI Taxonomy" id="28116"/>
    <lineage>
        <taxon>Bacteria</taxon>
        <taxon>Pseudomonadati</taxon>
        <taxon>Bacteroidota</taxon>
        <taxon>Bacteroidia</taxon>
        <taxon>Bacteroidales</taxon>
        <taxon>Bacteroidaceae</taxon>
        <taxon>Bacteroides</taxon>
    </lineage>
</organism>
<evidence type="ECO:0000256" key="1">
    <source>
        <dbReference type="SAM" id="Phobius"/>
    </source>
</evidence>
<keyword evidence="1" id="KW-0812">Transmembrane</keyword>
<dbReference type="EMBL" id="FMYE01000018">
    <property type="protein sequence ID" value="SDB77171.1"/>
    <property type="molecule type" value="Genomic_DNA"/>
</dbReference>
<sequence>MKKITNVTTVFRCLKPYRNWYNIMSQDGFYDINIIIVGKLELLKLIIALIKLFIFNKSAVIKRYRKED</sequence>
<keyword evidence="1" id="KW-0472">Membrane</keyword>
<accession>A0A1G6G5G0</accession>
<dbReference type="Proteomes" id="UP000183670">
    <property type="component" value="Unassembled WGS sequence"/>
</dbReference>
<evidence type="ECO:0000313" key="3">
    <source>
        <dbReference type="Proteomes" id="UP000183670"/>
    </source>
</evidence>
<protein>
    <submittedName>
        <fullName evidence="2">Uncharacterized protein</fullName>
    </submittedName>
</protein>
<name>A0A1G6G5G0_BACOV</name>